<reference evidence="1" key="1">
    <citation type="journal article" date="2014" name="Int. J. Syst. Evol. Microbiol.">
        <title>Complete genome sequence of Corynebacterium casei LMG S-19264T (=DSM 44701T), isolated from a smear-ripened cheese.</title>
        <authorList>
            <consortium name="US DOE Joint Genome Institute (JGI-PGF)"/>
            <person name="Walter F."/>
            <person name="Albersmeier A."/>
            <person name="Kalinowski J."/>
            <person name="Ruckert C."/>
        </authorList>
    </citation>
    <scope>NUCLEOTIDE SEQUENCE</scope>
    <source>
        <strain evidence="1">CGMCC 1.10998</strain>
    </source>
</reference>
<protein>
    <submittedName>
        <fullName evidence="1">Uncharacterized protein</fullName>
    </submittedName>
</protein>
<reference evidence="1" key="2">
    <citation type="submission" date="2020-09" db="EMBL/GenBank/DDBJ databases">
        <authorList>
            <person name="Sun Q."/>
            <person name="Zhou Y."/>
        </authorList>
    </citation>
    <scope>NUCLEOTIDE SEQUENCE</scope>
    <source>
        <strain evidence="1">CGMCC 1.10998</strain>
    </source>
</reference>
<organism evidence="1 2">
    <name type="scientific">Undibacterium terreum</name>
    <dbReference type="NCBI Taxonomy" id="1224302"/>
    <lineage>
        <taxon>Bacteria</taxon>
        <taxon>Pseudomonadati</taxon>
        <taxon>Pseudomonadota</taxon>
        <taxon>Betaproteobacteria</taxon>
        <taxon>Burkholderiales</taxon>
        <taxon>Oxalobacteraceae</taxon>
        <taxon>Undibacterium</taxon>
    </lineage>
</organism>
<dbReference type="EMBL" id="BMED01000004">
    <property type="protein sequence ID" value="GGC86717.1"/>
    <property type="molecule type" value="Genomic_DNA"/>
</dbReference>
<accession>A0A916UTV8</accession>
<proteinExistence type="predicted"/>
<comment type="caution">
    <text evidence="1">The sequence shown here is derived from an EMBL/GenBank/DDBJ whole genome shotgun (WGS) entry which is preliminary data.</text>
</comment>
<gene>
    <name evidence="1" type="ORF">GCM10011396_37540</name>
</gene>
<keyword evidence="2" id="KW-1185">Reference proteome</keyword>
<dbReference type="Proteomes" id="UP000637423">
    <property type="component" value="Unassembled WGS sequence"/>
</dbReference>
<name>A0A916UTV8_9BURK</name>
<sequence length="429" mass="47065">MTPVASAEITRVGQQSGLTDCFWLATVSPKTFNMLIPDSAVTYWLAQYKLPAGAKLSLHGQFPFARHMSFNSYNADGMPVDRLNDVMIQAQGNVANPYQAGALRQGPRQDYVVDVMAASDQQLRNADAERSGNTLFSQSASGVHQLWYRVYVADQGKDNKGGVALPVPVMTLADGQQLSGQDLCRQTVVPEGVLRDLRLPAETVKQIYAIPGASSPAHPAQNPPHWNAFFNPALSVTNALIGTPYENLRSKQDETRRGGFYSTLDNTYMSAYIDQRLGQVLVIQAKAPATPHTYHNTVVMQAAQLRYWSLCKYRSLADTAVDSCLYDEQVPVDKDGYYTIAVSTAGNRPSNANEACGVAWLDWGSAGDGIGNSAGGFLAYRHMMPSPEFYAHSLFATKNPGDEESVLAEYFPRSRYMSRADFEKTACKK</sequence>
<dbReference type="AlphaFoldDB" id="A0A916UTV8"/>
<evidence type="ECO:0000313" key="1">
    <source>
        <dbReference type="EMBL" id="GGC86717.1"/>
    </source>
</evidence>
<evidence type="ECO:0000313" key="2">
    <source>
        <dbReference type="Proteomes" id="UP000637423"/>
    </source>
</evidence>